<dbReference type="AlphaFoldDB" id="A0A0A0K1L0"/>
<keyword evidence="2" id="KW-1185">Reference proteome</keyword>
<gene>
    <name evidence="1" type="ORF">N801_06585</name>
</gene>
<evidence type="ECO:0000313" key="2">
    <source>
        <dbReference type="Proteomes" id="UP000030013"/>
    </source>
</evidence>
<dbReference type="Proteomes" id="UP000030013">
    <property type="component" value="Unassembled WGS sequence"/>
</dbReference>
<evidence type="ECO:0000313" key="1">
    <source>
        <dbReference type="EMBL" id="KGN41686.1"/>
    </source>
</evidence>
<name>A0A0A0K1L0_9MICO</name>
<accession>A0A0A0K1L0</accession>
<comment type="caution">
    <text evidence="1">The sequence shown here is derived from an EMBL/GenBank/DDBJ whole genome shotgun (WGS) entry which is preliminary data.</text>
</comment>
<organism evidence="1 2">
    <name type="scientific">Knoellia aerolata DSM 18566</name>
    <dbReference type="NCBI Taxonomy" id="1385519"/>
    <lineage>
        <taxon>Bacteria</taxon>
        <taxon>Bacillati</taxon>
        <taxon>Actinomycetota</taxon>
        <taxon>Actinomycetes</taxon>
        <taxon>Micrococcales</taxon>
        <taxon>Intrasporangiaceae</taxon>
        <taxon>Knoellia</taxon>
    </lineage>
</organism>
<sequence length="95" mass="9759">MQAQVDRLCRQLAIPMVKVGALSTLPPEVFAAAAKACGVKAGTIPETAAAIAVKSGVRWTSACDNRATPKGAATEVTREGLIVLNRAVGVMLARA</sequence>
<dbReference type="EMBL" id="AVPL01000014">
    <property type="protein sequence ID" value="KGN41686.1"/>
    <property type="molecule type" value="Genomic_DNA"/>
</dbReference>
<dbReference type="eggNOG" id="ENOG50322N5">
    <property type="taxonomic scope" value="Bacteria"/>
</dbReference>
<proteinExistence type="predicted"/>
<protein>
    <submittedName>
        <fullName evidence="1">Uncharacterized protein</fullName>
    </submittedName>
</protein>
<reference evidence="1 2" key="1">
    <citation type="submission" date="2013-08" db="EMBL/GenBank/DDBJ databases">
        <title>The genome sequence of Knoellia aerolata.</title>
        <authorList>
            <person name="Zhu W."/>
            <person name="Wang G."/>
        </authorList>
    </citation>
    <scope>NUCLEOTIDE SEQUENCE [LARGE SCALE GENOMIC DNA]</scope>
    <source>
        <strain evidence="1 2">DSM 18566</strain>
    </source>
</reference>